<sequence>MRTSGPRLPSPRAEASSTDSAVLFSSFTVNLPARVSVVRSASSRKGRFTSLCTANSLGLIM</sequence>
<reference evidence="2" key="1">
    <citation type="submission" date="2016-10" db="EMBL/GenBank/DDBJ databases">
        <authorList>
            <person name="Jeantristanb JTB J.-T."/>
            <person name="Ricardo R."/>
        </authorList>
    </citation>
    <scope>NUCLEOTIDE SEQUENCE [LARGE SCALE GENOMIC DNA]</scope>
</reference>
<proteinExistence type="predicted"/>
<dbReference type="Proteomes" id="UP000249723">
    <property type="component" value="Unassembled WGS sequence"/>
</dbReference>
<gene>
    <name evidence="1" type="ORF">BZ3500_MVSOF-1268-A1-R1_CHR2-3G05212</name>
</gene>
<evidence type="ECO:0000313" key="1">
    <source>
        <dbReference type="EMBL" id="SCZ87744.1"/>
    </source>
</evidence>
<organism evidence="1 2">
    <name type="scientific">Microbotryum saponariae</name>
    <dbReference type="NCBI Taxonomy" id="289078"/>
    <lineage>
        <taxon>Eukaryota</taxon>
        <taxon>Fungi</taxon>
        <taxon>Dikarya</taxon>
        <taxon>Basidiomycota</taxon>
        <taxon>Pucciniomycotina</taxon>
        <taxon>Microbotryomycetes</taxon>
        <taxon>Microbotryales</taxon>
        <taxon>Microbotryaceae</taxon>
        <taxon>Microbotryum</taxon>
    </lineage>
</organism>
<evidence type="ECO:0000313" key="2">
    <source>
        <dbReference type="Proteomes" id="UP000249723"/>
    </source>
</evidence>
<accession>A0A2X0L8P1</accession>
<protein>
    <submittedName>
        <fullName evidence="1">BZ3500_MvSof-1268-A1-R1_Chr2-3g05212 protein</fullName>
    </submittedName>
</protein>
<keyword evidence="2" id="KW-1185">Reference proteome</keyword>
<name>A0A2X0L8P1_9BASI</name>
<dbReference type="AlphaFoldDB" id="A0A2X0L8P1"/>
<dbReference type="EMBL" id="FMWP01000011">
    <property type="protein sequence ID" value="SCZ87744.1"/>
    <property type="molecule type" value="Genomic_DNA"/>
</dbReference>